<feature type="transmembrane region" description="Helical" evidence="1">
    <location>
        <begin position="6"/>
        <end position="25"/>
    </location>
</feature>
<dbReference type="SUPFAM" id="SSF103481">
    <property type="entry name" value="Multidrug resistance efflux transporter EmrE"/>
    <property type="match status" value="2"/>
</dbReference>
<evidence type="ECO:0000313" key="4">
    <source>
        <dbReference type="Proteomes" id="UP000034539"/>
    </source>
</evidence>
<accession>A0A0G0Q0U9</accession>
<dbReference type="Proteomes" id="UP000034539">
    <property type="component" value="Unassembled WGS sequence"/>
</dbReference>
<evidence type="ECO:0000256" key="1">
    <source>
        <dbReference type="SAM" id="Phobius"/>
    </source>
</evidence>
<name>A0A0G0Q0U9_9BACT</name>
<protein>
    <recommendedName>
        <fullName evidence="2">EamA domain-containing protein</fullName>
    </recommendedName>
</protein>
<feature type="transmembrane region" description="Helical" evidence="1">
    <location>
        <begin position="177"/>
        <end position="199"/>
    </location>
</feature>
<feature type="transmembrane region" description="Helical" evidence="1">
    <location>
        <begin position="94"/>
        <end position="114"/>
    </location>
</feature>
<dbReference type="InterPro" id="IPR037185">
    <property type="entry name" value="EmrE-like"/>
</dbReference>
<feature type="transmembrane region" description="Helical" evidence="1">
    <location>
        <begin position="120"/>
        <end position="139"/>
    </location>
</feature>
<sequence length="284" mass="31483">MNWLTLTLLCVFFVSIAPLLQRILLRGSESDERAFAILFQFANGLLIALVGFLFFDMTLPDLSPYLPNLIILALLYGLGNLFVFAALKRVEASIFTIVFACKPIFTLLSSTLILKEGLEPFQLTGLVLIIFAITIASINHGFKIRFSRGELFALIAAVLFGFEVTNDRILLKSLNVFPFMTIAYLIPAIIIALSYPSWYKKASVFLSKKNIFVFLVLIVTHVLASITFFLALQTGYNSSQISAISQVSTVVTVLLAIVFLKENDRLVKKIIAAVFSAIGVILLK</sequence>
<reference evidence="3 4" key="1">
    <citation type="journal article" date="2015" name="Nature">
        <title>rRNA introns, odd ribosomes, and small enigmatic genomes across a large radiation of phyla.</title>
        <authorList>
            <person name="Brown C.T."/>
            <person name="Hug L.A."/>
            <person name="Thomas B.C."/>
            <person name="Sharon I."/>
            <person name="Castelle C.J."/>
            <person name="Singh A."/>
            <person name="Wilkins M.J."/>
            <person name="Williams K.H."/>
            <person name="Banfield J.F."/>
        </authorList>
    </citation>
    <scope>NUCLEOTIDE SEQUENCE [LARGE SCALE GENOMIC DNA]</scope>
</reference>
<dbReference type="Pfam" id="PF00892">
    <property type="entry name" value="EamA"/>
    <property type="match status" value="2"/>
</dbReference>
<feature type="transmembrane region" description="Helical" evidence="1">
    <location>
        <begin position="37"/>
        <end position="59"/>
    </location>
</feature>
<feature type="transmembrane region" description="Helical" evidence="1">
    <location>
        <begin position="151"/>
        <end position="171"/>
    </location>
</feature>
<proteinExistence type="predicted"/>
<dbReference type="EMBL" id="LBXN01000009">
    <property type="protein sequence ID" value="KKR33974.1"/>
    <property type="molecule type" value="Genomic_DNA"/>
</dbReference>
<organism evidence="3 4">
    <name type="scientific">Candidatus Gottesmanbacteria bacterium GW2011_GWC2_39_8</name>
    <dbReference type="NCBI Taxonomy" id="1618450"/>
    <lineage>
        <taxon>Bacteria</taxon>
        <taxon>Candidatus Gottesmaniibacteriota</taxon>
    </lineage>
</organism>
<dbReference type="GO" id="GO:0016020">
    <property type="term" value="C:membrane"/>
    <property type="evidence" value="ECO:0007669"/>
    <property type="project" value="InterPro"/>
</dbReference>
<feature type="transmembrane region" description="Helical" evidence="1">
    <location>
        <begin position="65"/>
        <end position="87"/>
    </location>
</feature>
<evidence type="ECO:0000259" key="2">
    <source>
        <dbReference type="Pfam" id="PF00892"/>
    </source>
</evidence>
<feature type="domain" description="EamA" evidence="2">
    <location>
        <begin position="3"/>
        <end position="137"/>
    </location>
</feature>
<dbReference type="AlphaFoldDB" id="A0A0G0Q0U9"/>
<evidence type="ECO:0000313" key="3">
    <source>
        <dbReference type="EMBL" id="KKR33974.1"/>
    </source>
</evidence>
<feature type="transmembrane region" description="Helical" evidence="1">
    <location>
        <begin position="211"/>
        <end position="232"/>
    </location>
</feature>
<feature type="domain" description="EamA" evidence="2">
    <location>
        <begin position="148"/>
        <end position="283"/>
    </location>
</feature>
<dbReference type="PANTHER" id="PTHR22911:SF137">
    <property type="entry name" value="SOLUTE CARRIER FAMILY 35 MEMBER G2-RELATED"/>
    <property type="match status" value="1"/>
</dbReference>
<gene>
    <name evidence="3" type="ORF">UT63_C0009G0004</name>
</gene>
<keyword evidence="1" id="KW-0812">Transmembrane</keyword>
<feature type="transmembrane region" description="Helical" evidence="1">
    <location>
        <begin position="238"/>
        <end position="259"/>
    </location>
</feature>
<keyword evidence="1" id="KW-0472">Membrane</keyword>
<comment type="caution">
    <text evidence="3">The sequence shown here is derived from an EMBL/GenBank/DDBJ whole genome shotgun (WGS) entry which is preliminary data.</text>
</comment>
<dbReference type="PANTHER" id="PTHR22911">
    <property type="entry name" value="ACYL-MALONYL CONDENSING ENZYME-RELATED"/>
    <property type="match status" value="1"/>
</dbReference>
<keyword evidence="1" id="KW-1133">Transmembrane helix</keyword>
<dbReference type="InterPro" id="IPR000620">
    <property type="entry name" value="EamA_dom"/>
</dbReference>